<dbReference type="Proteomes" id="UP000053660">
    <property type="component" value="Unassembled WGS sequence"/>
</dbReference>
<dbReference type="AlphaFoldDB" id="A0A0B1S3J5"/>
<gene>
    <name evidence="1" type="ORF">OESDEN_20405</name>
</gene>
<organism evidence="1 2">
    <name type="scientific">Oesophagostomum dentatum</name>
    <name type="common">Nodular worm</name>
    <dbReference type="NCBI Taxonomy" id="61180"/>
    <lineage>
        <taxon>Eukaryota</taxon>
        <taxon>Metazoa</taxon>
        <taxon>Ecdysozoa</taxon>
        <taxon>Nematoda</taxon>
        <taxon>Chromadorea</taxon>
        <taxon>Rhabditida</taxon>
        <taxon>Rhabditina</taxon>
        <taxon>Rhabditomorpha</taxon>
        <taxon>Strongyloidea</taxon>
        <taxon>Strongylidae</taxon>
        <taxon>Oesophagostomum</taxon>
    </lineage>
</organism>
<proteinExistence type="predicted"/>
<accession>A0A0B1S3J5</accession>
<feature type="non-terminal residue" evidence="1">
    <location>
        <position position="1"/>
    </location>
</feature>
<keyword evidence="2" id="KW-1185">Reference proteome</keyword>
<evidence type="ECO:0000313" key="2">
    <source>
        <dbReference type="Proteomes" id="UP000053660"/>
    </source>
</evidence>
<dbReference type="EMBL" id="KN602567">
    <property type="protein sequence ID" value="KHJ79933.1"/>
    <property type="molecule type" value="Genomic_DNA"/>
</dbReference>
<protein>
    <submittedName>
        <fullName evidence="1">Uncharacterized protein</fullName>
    </submittedName>
</protein>
<evidence type="ECO:0000313" key="1">
    <source>
        <dbReference type="EMBL" id="KHJ79933.1"/>
    </source>
</evidence>
<name>A0A0B1S3J5_OESDE</name>
<sequence length="236" mass="26560">LFPAYHTNTSSTENVDLTSGIVWNTGYGAGHRCLGSAPVKFQMLRSGWERYARNLANLQVVHAPEGAETCLACFVVSFHASITSEGNTVWLCPRKSGRMPQGQSAKPRQNNHLYQYLLHATENGFAPCRTCSCLDVFGSQCASANSRSTQFMVCSTNQEMRTYSSRSQFYIPSAIRVQLVLLVSFSVTITCMNCCKYCTACMKLLHFQELLEPLPYFIPLSILIEEIKRFFYELQL</sequence>
<reference evidence="1 2" key="1">
    <citation type="submission" date="2014-03" db="EMBL/GenBank/DDBJ databases">
        <title>Draft genome of the hookworm Oesophagostomum dentatum.</title>
        <authorList>
            <person name="Mitreva M."/>
        </authorList>
    </citation>
    <scope>NUCLEOTIDE SEQUENCE [LARGE SCALE GENOMIC DNA]</scope>
    <source>
        <strain evidence="1 2">OD-Hann</strain>
    </source>
</reference>